<dbReference type="GO" id="GO:0004176">
    <property type="term" value="F:ATP-dependent peptidase activity"/>
    <property type="evidence" value="ECO:0007669"/>
    <property type="project" value="UniProtKB-UniRule"/>
</dbReference>
<dbReference type="Gene3D" id="2.30.130.40">
    <property type="entry name" value="LON domain-like"/>
    <property type="match status" value="1"/>
</dbReference>
<dbReference type="GO" id="GO:0006515">
    <property type="term" value="P:protein quality control for misfolded or incompletely synthesized proteins"/>
    <property type="evidence" value="ECO:0007669"/>
    <property type="project" value="UniProtKB-UniRule"/>
</dbReference>
<comment type="subcellular location">
    <subcellularLocation>
        <location evidence="1 14 15">Cytoplasm</location>
    </subcellularLocation>
</comment>
<dbReference type="InterPro" id="IPR014721">
    <property type="entry name" value="Ribsml_uS5_D2-typ_fold_subgr"/>
</dbReference>
<organism evidence="23">
    <name type="scientific">Longilinea arvoryzae</name>
    <dbReference type="NCBI Taxonomy" id="360412"/>
    <lineage>
        <taxon>Bacteria</taxon>
        <taxon>Bacillati</taxon>
        <taxon>Chloroflexota</taxon>
        <taxon>Anaerolineae</taxon>
        <taxon>Anaerolineales</taxon>
        <taxon>Anaerolineaceae</taxon>
        <taxon>Longilinea</taxon>
    </lineage>
</organism>
<comment type="subunit">
    <text evidence="14 15">Homohexamer. Organized in a ring with a central cavity.</text>
</comment>
<dbReference type="Pfam" id="PF00004">
    <property type="entry name" value="AAA"/>
    <property type="match status" value="1"/>
</dbReference>
<dbReference type="RefSeq" id="WP_236709963.1">
    <property type="nucleotide sequence ID" value="NZ_DF967972.1"/>
</dbReference>
<reference evidence="23" key="1">
    <citation type="submission" date="2015-07" db="EMBL/GenBank/DDBJ databases">
        <title>Draft Genome Sequences of Anaerolinea thermolimosa IMO-1, Bellilinea caldifistulae GOMI-1, Leptolinea tardivitalis YMTK-2, Levilinea saccharolytica KIBI-1,Longilinea arvoryzae KOME-1, Previously Described as Members of the Anaerolineaceae (Chloroflexi).</title>
        <authorList>
            <person name="Sekiguchi Y."/>
            <person name="Ohashi A."/>
            <person name="Matsuura N."/>
            <person name="Tourlousse M.D."/>
        </authorList>
    </citation>
    <scope>NUCLEOTIDE SEQUENCE [LARGE SCALE GENOMIC DNA]</scope>
    <source>
        <strain evidence="23">KOME-1</strain>
    </source>
</reference>
<dbReference type="PIRSF" id="PIRSF001174">
    <property type="entry name" value="Lon_proteas"/>
    <property type="match status" value="1"/>
</dbReference>
<evidence type="ECO:0000256" key="14">
    <source>
        <dbReference type="HAMAP-Rule" id="MF_01973"/>
    </source>
</evidence>
<evidence type="ECO:0000256" key="17">
    <source>
        <dbReference type="PIRSR" id="PIRSR001174-2"/>
    </source>
</evidence>
<feature type="binding site" evidence="14 17">
    <location>
        <begin position="400"/>
        <end position="407"/>
    </location>
    <ligand>
        <name>ATP</name>
        <dbReference type="ChEBI" id="CHEBI:30616"/>
    </ligand>
</feature>
<dbReference type="InterPro" id="IPR015947">
    <property type="entry name" value="PUA-like_sf"/>
</dbReference>
<evidence type="ECO:0000256" key="18">
    <source>
        <dbReference type="PROSITE-ProRule" id="PRU01122"/>
    </source>
</evidence>
<dbReference type="STRING" id="360412.LARV_02366"/>
<comment type="catalytic activity">
    <reaction evidence="9 14 15 18">
        <text>Hydrolysis of proteins in presence of ATP.</text>
        <dbReference type="EC" id="3.4.21.53"/>
    </reaction>
</comment>
<dbReference type="Pfam" id="PF02190">
    <property type="entry name" value="LON_substr_bdg"/>
    <property type="match status" value="1"/>
</dbReference>
<dbReference type="NCBIfam" id="TIGR00763">
    <property type="entry name" value="lon"/>
    <property type="match status" value="1"/>
</dbReference>
<dbReference type="Gene3D" id="3.30.230.10">
    <property type="match status" value="1"/>
</dbReference>
<dbReference type="FunFam" id="3.40.50.300:FF:000021">
    <property type="entry name" value="Lon protease homolog"/>
    <property type="match status" value="1"/>
</dbReference>
<dbReference type="InterPro" id="IPR027065">
    <property type="entry name" value="Lon_Prtase"/>
</dbReference>
<dbReference type="InterPro" id="IPR020568">
    <property type="entry name" value="Ribosomal_Su5_D2-typ_SF"/>
</dbReference>
<evidence type="ECO:0000256" key="4">
    <source>
        <dbReference type="ARBA" id="ARBA00022741"/>
    </source>
</evidence>
<dbReference type="Gene3D" id="1.20.58.1480">
    <property type="match status" value="1"/>
</dbReference>
<dbReference type="PROSITE" id="PS01046">
    <property type="entry name" value="LON_SER"/>
    <property type="match status" value="1"/>
</dbReference>
<dbReference type="SUPFAM" id="SSF88697">
    <property type="entry name" value="PUA domain-like"/>
    <property type="match status" value="1"/>
</dbReference>
<evidence type="ECO:0000313" key="23">
    <source>
        <dbReference type="EMBL" id="GAP14593.1"/>
    </source>
</evidence>
<evidence type="ECO:0000256" key="13">
    <source>
        <dbReference type="ARBA" id="ARBA00082722"/>
    </source>
</evidence>
<protein>
    <recommendedName>
        <fullName evidence="12 14">Lon protease</fullName>
        <ecNumber evidence="11 14">3.4.21.53</ecNumber>
    </recommendedName>
    <alternativeName>
        <fullName evidence="13 14">ATP-dependent protease La</fullName>
    </alternativeName>
</protein>
<keyword evidence="3 14" id="KW-0645">Protease</keyword>
<dbReference type="SMART" id="SM00382">
    <property type="entry name" value="AAA"/>
    <property type="match status" value="1"/>
</dbReference>
<evidence type="ECO:0000256" key="10">
    <source>
        <dbReference type="ARBA" id="ARBA00053875"/>
    </source>
</evidence>
<dbReference type="InterPro" id="IPR004815">
    <property type="entry name" value="Lon_bac/euk-typ"/>
</dbReference>
<dbReference type="GO" id="GO:0016887">
    <property type="term" value="F:ATP hydrolysis activity"/>
    <property type="evidence" value="ECO:0007669"/>
    <property type="project" value="UniProtKB-UniRule"/>
</dbReference>
<dbReference type="PANTHER" id="PTHR10046">
    <property type="entry name" value="ATP DEPENDENT LON PROTEASE FAMILY MEMBER"/>
    <property type="match status" value="1"/>
</dbReference>
<dbReference type="InterPro" id="IPR046336">
    <property type="entry name" value="Lon_prtase_N_sf"/>
</dbReference>
<dbReference type="PROSITE" id="PS51786">
    <property type="entry name" value="LON_PROTEOLYTIC"/>
    <property type="match status" value="1"/>
</dbReference>
<dbReference type="AlphaFoldDB" id="A0A0S7BL39"/>
<evidence type="ECO:0000256" key="15">
    <source>
        <dbReference type="PIRNR" id="PIRNR001174"/>
    </source>
</evidence>
<dbReference type="GO" id="GO:0034605">
    <property type="term" value="P:cellular response to heat"/>
    <property type="evidence" value="ECO:0007669"/>
    <property type="project" value="UniProtKB-UniRule"/>
</dbReference>
<proteinExistence type="evidence at transcript level"/>
<feature type="active site" evidence="14 16">
    <location>
        <position position="723"/>
    </location>
</feature>
<dbReference type="InterPro" id="IPR027543">
    <property type="entry name" value="Lon_bac"/>
</dbReference>
<dbReference type="InterPro" id="IPR008269">
    <property type="entry name" value="Lon_proteolytic"/>
</dbReference>
<feature type="active site" evidence="14 16">
    <location>
        <position position="766"/>
    </location>
</feature>
<accession>A0A0S7BL39</accession>
<dbReference type="GO" id="GO:0005737">
    <property type="term" value="C:cytoplasm"/>
    <property type="evidence" value="ECO:0007669"/>
    <property type="project" value="UniProtKB-SubCell"/>
</dbReference>
<evidence type="ECO:0000256" key="11">
    <source>
        <dbReference type="ARBA" id="ARBA00066743"/>
    </source>
</evidence>
<dbReference type="CDD" id="cd19500">
    <property type="entry name" value="RecA-like_Lon"/>
    <property type="match status" value="1"/>
</dbReference>
<dbReference type="GO" id="GO:0004252">
    <property type="term" value="F:serine-type endopeptidase activity"/>
    <property type="evidence" value="ECO:0007669"/>
    <property type="project" value="UniProtKB-UniRule"/>
</dbReference>
<dbReference type="SUPFAM" id="SSF54211">
    <property type="entry name" value="Ribosomal protein S5 domain 2-like"/>
    <property type="match status" value="1"/>
</dbReference>
<dbReference type="Gene3D" id="1.20.5.5270">
    <property type="match status" value="1"/>
</dbReference>
<evidence type="ECO:0000256" key="7">
    <source>
        <dbReference type="ARBA" id="ARBA00022840"/>
    </source>
</evidence>
<evidence type="ECO:0000256" key="2">
    <source>
        <dbReference type="ARBA" id="ARBA00022490"/>
    </source>
</evidence>
<evidence type="ECO:0000313" key="24">
    <source>
        <dbReference type="Proteomes" id="UP000055060"/>
    </source>
</evidence>
<evidence type="ECO:0000256" key="5">
    <source>
        <dbReference type="ARBA" id="ARBA00022801"/>
    </source>
</evidence>
<evidence type="ECO:0000256" key="1">
    <source>
        <dbReference type="ARBA" id="ARBA00004496"/>
    </source>
</evidence>
<feature type="region of interest" description="Disordered" evidence="20">
    <location>
        <begin position="1"/>
        <end position="27"/>
    </location>
</feature>
<keyword evidence="7 14" id="KW-0067">ATP-binding</keyword>
<evidence type="ECO:0000256" key="8">
    <source>
        <dbReference type="ARBA" id="ARBA00023016"/>
    </source>
</evidence>
<dbReference type="InterPro" id="IPR003111">
    <property type="entry name" value="Lon_prtase_N"/>
</dbReference>
<evidence type="ECO:0000256" key="9">
    <source>
        <dbReference type="ARBA" id="ARBA00050665"/>
    </source>
</evidence>
<sequence length="837" mass="95173">MKDSKQNKDWNSMKADNWSRQQDGEEYTSALHQRTEELYQVPDATPDENGVVELPVIVLRDIVVFPHMVSPIFVVPGANLLAIQEAQYNFETMIALVQRDPDVEEPLPEDLLTIGVEIAVGRLLNMPDGNNSALIQGRRRVEVLEFTQTDPFYRVRARVLEEPTEVTRQTEALMRTARDLFERCVQLDRSLPDEAHLYSLNIQEPGWLADMVDTALSLPFKERQDLLMMLDPIERLKRTNWLLAQELDVLQLEDEIQTRVQSEVDHTQREFYLREQLKAIQTELGEADIWTRELNELRTKIQEAKLPEEVSAQALKEVERLLQMPAMAPEVGMIRTYLDWILDLPWVTETEDNLDVRHAAKVLEQYHYGLSKAKDRVLEYIAVRSLKPKRARQPILCFVGPPGTGKTSLGRSIAEALGRKFVRLSLGGVRDEAEIRGHRRTYIGALPGRILQTMKRAGTINPLFMLDEIDKLGADFRGDPAAALLEVLDPEQNFAFSDHYIEMPYDLSKVMFITTANSLGSIPPALLDRMEVLEFPGYIEEEKLEISRRFLIPRQIEESGLSDEKVIFEDGALRKIIREYTYEAGVRNLEREIGRMYRKVARLKSEKKHYPSRLTPATVEKFLGPPDFFMTEAERQDEVGLATAMAWTENGGEIMPVEVLILEGKGNLQITGQIGDVMQESAHAALSYLKSRSSEFQLDPEIYEQLDVHIHIPEGAIPKDGPSAGITIASALISAFTNRKVYKEVGMTGEITLRGKILPVGGVREKVLSAHRAGLKTILLPARNMKDLVDIPKKVLTDLKIIPVEHMDEVIGIALYPPQDEPPRWKRQKEEAAEEEE</sequence>
<evidence type="ECO:0000259" key="21">
    <source>
        <dbReference type="PROSITE" id="PS51786"/>
    </source>
</evidence>
<dbReference type="HAMAP" id="MF_01973">
    <property type="entry name" value="lon_bact"/>
    <property type="match status" value="1"/>
</dbReference>
<feature type="domain" description="Lon proteolytic" evidence="21">
    <location>
        <begin position="636"/>
        <end position="817"/>
    </location>
</feature>
<dbReference type="Proteomes" id="UP000055060">
    <property type="component" value="Unassembled WGS sequence"/>
</dbReference>
<evidence type="ECO:0000259" key="22">
    <source>
        <dbReference type="PROSITE" id="PS51787"/>
    </source>
</evidence>
<evidence type="ECO:0000256" key="3">
    <source>
        <dbReference type="ARBA" id="ARBA00022670"/>
    </source>
</evidence>
<evidence type="ECO:0000256" key="12">
    <source>
        <dbReference type="ARBA" id="ARBA00071934"/>
    </source>
</evidence>
<comment type="similarity">
    <text evidence="14 15 18 19">Belongs to the peptidase S16 family.</text>
</comment>
<keyword evidence="6 14" id="KW-0720">Serine protease</keyword>
<dbReference type="SMART" id="SM00464">
    <property type="entry name" value="LON"/>
    <property type="match status" value="1"/>
</dbReference>
<comment type="induction">
    <text evidence="14">By heat shock.</text>
</comment>
<dbReference type="PROSITE" id="PS51787">
    <property type="entry name" value="LON_N"/>
    <property type="match status" value="1"/>
</dbReference>
<keyword evidence="24" id="KW-1185">Reference proteome</keyword>
<keyword evidence="8 14" id="KW-0346">Stress response</keyword>
<dbReference type="EMBL" id="DF967972">
    <property type="protein sequence ID" value="GAP14593.1"/>
    <property type="molecule type" value="Genomic_DNA"/>
</dbReference>
<comment type="function">
    <text evidence="10 14">ATP-dependent serine protease that mediates the selective degradation of mutant and abnormal proteins as well as certain short-lived regulatory proteins. Required for cellular homeostasis and for survival from DNA damage and developmental changes induced by stress. Degrades polypeptides processively to yield small peptide fragments that are 5 to 10 amino acids long. Binds to DNA in a double-stranded, site-specific manner.</text>
</comment>
<keyword evidence="4 14" id="KW-0547">Nucleotide-binding</keyword>
<dbReference type="Pfam" id="PF22667">
    <property type="entry name" value="Lon_lid"/>
    <property type="match status" value="1"/>
</dbReference>
<dbReference type="EC" id="3.4.21.53" evidence="11 14"/>
<dbReference type="PRINTS" id="PR00830">
    <property type="entry name" value="ENDOLAPTASE"/>
</dbReference>
<gene>
    <name evidence="14" type="primary">lon</name>
    <name evidence="23" type="ORF">LARV_02366</name>
</gene>
<dbReference type="InterPro" id="IPR054594">
    <property type="entry name" value="Lon_lid"/>
</dbReference>
<dbReference type="GO" id="GO:0005524">
    <property type="term" value="F:ATP binding"/>
    <property type="evidence" value="ECO:0007669"/>
    <property type="project" value="UniProtKB-UniRule"/>
</dbReference>
<evidence type="ECO:0000256" key="19">
    <source>
        <dbReference type="RuleBase" id="RU000591"/>
    </source>
</evidence>
<dbReference type="InterPro" id="IPR027417">
    <property type="entry name" value="P-loop_NTPase"/>
</dbReference>
<dbReference type="InterPro" id="IPR008268">
    <property type="entry name" value="Peptidase_S16_AS"/>
</dbReference>
<evidence type="ECO:0000256" key="16">
    <source>
        <dbReference type="PIRSR" id="PIRSR001174-1"/>
    </source>
</evidence>
<evidence type="ECO:0000256" key="6">
    <source>
        <dbReference type="ARBA" id="ARBA00022825"/>
    </source>
</evidence>
<keyword evidence="5 14" id="KW-0378">Hydrolase</keyword>
<dbReference type="GO" id="GO:0043565">
    <property type="term" value="F:sequence-specific DNA binding"/>
    <property type="evidence" value="ECO:0007669"/>
    <property type="project" value="UniProtKB-UniRule"/>
</dbReference>
<name>A0A0S7BL39_9CHLR</name>
<evidence type="ECO:0000256" key="20">
    <source>
        <dbReference type="SAM" id="MobiDB-lite"/>
    </source>
</evidence>
<dbReference type="SUPFAM" id="SSF52540">
    <property type="entry name" value="P-loop containing nucleoside triphosphate hydrolases"/>
    <property type="match status" value="1"/>
</dbReference>
<dbReference type="InterPro" id="IPR003959">
    <property type="entry name" value="ATPase_AAA_core"/>
</dbReference>
<dbReference type="Gene3D" id="3.40.50.300">
    <property type="entry name" value="P-loop containing nucleotide triphosphate hydrolases"/>
    <property type="match status" value="1"/>
</dbReference>
<feature type="domain" description="Lon N-terminal" evidence="22">
    <location>
        <begin position="54"/>
        <end position="247"/>
    </location>
</feature>
<dbReference type="FunFam" id="1.20.5.5270:FF:000002">
    <property type="entry name" value="Lon protease homolog"/>
    <property type="match status" value="1"/>
</dbReference>
<dbReference type="Pfam" id="PF05362">
    <property type="entry name" value="Lon_C"/>
    <property type="match status" value="1"/>
</dbReference>
<dbReference type="Gene3D" id="1.10.8.60">
    <property type="match status" value="1"/>
</dbReference>
<dbReference type="InterPro" id="IPR003593">
    <property type="entry name" value="AAA+_ATPase"/>
</dbReference>
<keyword evidence="2 14" id="KW-0963">Cytoplasm</keyword>